<dbReference type="PANTHER" id="PTHR11261">
    <property type="entry name" value="INTERPHOTORECEPTOR RETINOID-BINDING PROTEIN"/>
    <property type="match status" value="1"/>
</dbReference>
<feature type="region of interest" description="Disordered" evidence="1">
    <location>
        <begin position="407"/>
        <end position="428"/>
    </location>
</feature>
<evidence type="ECO:0000313" key="4">
    <source>
        <dbReference type="EMBL" id="MDH5831537.1"/>
    </source>
</evidence>
<dbReference type="EMBL" id="JARXRN010000028">
    <property type="protein sequence ID" value="MDH5831537.1"/>
    <property type="molecule type" value="Genomic_DNA"/>
</dbReference>
<evidence type="ECO:0000259" key="3">
    <source>
        <dbReference type="SMART" id="SM00245"/>
    </source>
</evidence>
<dbReference type="Proteomes" id="UP001156831">
    <property type="component" value="Unassembled WGS sequence"/>
</dbReference>
<sequence>MRRVLLCFAALLWLPAVVLAAEPRAVSAQVADTIEREYFDPARAASIAAGLRSAAARGEFDAITHPQELASALTSALKPHDGHFNVRWQEGEGAAPRPRPPFDAARGNFGIRQVQVLPGNVGYLDLRLFADIEPDQADAPARRAIDAALQLLAHVDALVIDLRDNGGGSPAMVGYLASAFVAPGRDIYNTFHSRGGTDSEAPVQAYASPRPALPLYVLVSGRTGSAAEAFAYTLQQAGRATVVGEVTAGAANPGRPYLVGEGFSVFVANGSPVNPITGDNWEGRGVQPDVSIESAGALDAATRLALQALVAQGAGDDARWALEALDATAVAVPPERLAAYAGDYGAVRVEAVDTGLQLRQGRRPPLQLRPLDDALFFVEGDPARRVRFDREGGQMRAVELLWANGQLARHPRSDGPADTGANPSPMRR</sequence>
<name>A0ABT6JLV4_9GAMM</name>
<dbReference type="RefSeq" id="WP_280602501.1">
    <property type="nucleotide sequence ID" value="NZ_JARXRN010000028.1"/>
</dbReference>
<dbReference type="SUPFAM" id="SSF52096">
    <property type="entry name" value="ClpP/crotonase"/>
    <property type="match status" value="1"/>
</dbReference>
<keyword evidence="5" id="KW-1185">Reference proteome</keyword>
<feature type="signal peptide" evidence="2">
    <location>
        <begin position="1"/>
        <end position="20"/>
    </location>
</feature>
<dbReference type="CDD" id="cd07563">
    <property type="entry name" value="Peptidase_S41_IRBP"/>
    <property type="match status" value="1"/>
</dbReference>
<dbReference type="Gene3D" id="3.90.226.10">
    <property type="entry name" value="2-enoyl-CoA Hydratase, Chain A, domain 1"/>
    <property type="match status" value="1"/>
</dbReference>
<comment type="caution">
    <text evidence="4">The sequence shown here is derived from an EMBL/GenBank/DDBJ whole genome shotgun (WGS) entry which is preliminary data.</text>
</comment>
<feature type="chain" id="PRO_5046272203" evidence="2">
    <location>
        <begin position="21"/>
        <end position="428"/>
    </location>
</feature>
<proteinExistence type="predicted"/>
<keyword evidence="2" id="KW-0732">Signal</keyword>
<evidence type="ECO:0000313" key="5">
    <source>
        <dbReference type="Proteomes" id="UP001156831"/>
    </source>
</evidence>
<dbReference type="InterPro" id="IPR029045">
    <property type="entry name" value="ClpP/crotonase-like_dom_sf"/>
</dbReference>
<dbReference type="PANTHER" id="PTHR11261:SF3">
    <property type="entry name" value="RETINOL-BINDING PROTEIN 3"/>
    <property type="match status" value="1"/>
</dbReference>
<protein>
    <submittedName>
        <fullName evidence="4">S41 family peptidase</fullName>
    </submittedName>
</protein>
<dbReference type="Gene3D" id="3.30.750.44">
    <property type="match status" value="1"/>
</dbReference>
<dbReference type="Pfam" id="PF03572">
    <property type="entry name" value="Peptidase_S41"/>
    <property type="match status" value="1"/>
</dbReference>
<evidence type="ECO:0000256" key="2">
    <source>
        <dbReference type="SAM" id="SignalP"/>
    </source>
</evidence>
<gene>
    <name evidence="4" type="ORF">QFW80_13525</name>
</gene>
<feature type="domain" description="Tail specific protease" evidence="3">
    <location>
        <begin position="70"/>
        <end position="293"/>
    </location>
</feature>
<accession>A0ABT6JLV4</accession>
<dbReference type="InterPro" id="IPR005151">
    <property type="entry name" value="Tail-specific_protease"/>
</dbReference>
<organism evidence="4 5">
    <name type="scientific">Luteimonas rhizosphaericola</name>
    <dbReference type="NCBI Taxonomy" id="3042024"/>
    <lineage>
        <taxon>Bacteria</taxon>
        <taxon>Pseudomonadati</taxon>
        <taxon>Pseudomonadota</taxon>
        <taxon>Gammaproteobacteria</taxon>
        <taxon>Lysobacterales</taxon>
        <taxon>Lysobacteraceae</taxon>
        <taxon>Luteimonas</taxon>
    </lineage>
</organism>
<evidence type="ECO:0000256" key="1">
    <source>
        <dbReference type="SAM" id="MobiDB-lite"/>
    </source>
</evidence>
<reference evidence="4 5" key="1">
    <citation type="submission" date="2023-04" db="EMBL/GenBank/DDBJ databases">
        <title>Luteimonas sp. M1R5S18.</title>
        <authorList>
            <person name="Sun J.-Q."/>
        </authorList>
    </citation>
    <scope>NUCLEOTIDE SEQUENCE [LARGE SCALE GENOMIC DNA]</scope>
    <source>
        <strain evidence="4 5">M1R5S18</strain>
    </source>
</reference>
<dbReference type="SMART" id="SM00245">
    <property type="entry name" value="TSPc"/>
    <property type="match status" value="1"/>
</dbReference>